<dbReference type="EMBL" id="OU899034">
    <property type="protein sequence ID" value="CAH1709140.1"/>
    <property type="molecule type" value="Genomic_DNA"/>
</dbReference>
<gene>
    <name evidence="1" type="ORF">APHIGO_LOCUS689</name>
</gene>
<evidence type="ECO:0000313" key="1">
    <source>
        <dbReference type="EMBL" id="CAH1709140.1"/>
    </source>
</evidence>
<keyword evidence="2" id="KW-1185">Reference proteome</keyword>
<reference evidence="1" key="1">
    <citation type="submission" date="2022-02" db="EMBL/GenBank/DDBJ databases">
        <authorList>
            <person name="King R."/>
        </authorList>
    </citation>
    <scope>NUCLEOTIDE SEQUENCE</scope>
</reference>
<sequence>MNPCNMIYGKKNSRKTYTVLKQGAWTNIINDWFLKCCKVRCCIIYKRCRVTNNASRAKHYLTFSGKCQDCGAEATGWVEEKPEEGMPLTVNIILAGVKKSVLHQSQRPLNGAKRTEVGLELIHDCASNWRRNNTKSLKFGDKIPANVYNNNTLRKCKQQKKDEILHITNKCPIMSLIELKYSVYSGSIHLICADPLIVHYWTPCQLVVFKQLRKSYVRLAIDATGNVVKKIKRTKDGLLSSHIFLYEAVVSTNEYQSSITQMLSEKQDTFTIFSWLTQWLNDGVSAPQETVSDFSMALLGAISRAFCGGITLRDYVEMCIDILSGNSSPRYELNCYIRIDVAHLIKLVCRWKCWSEQNTNHVKEFFVR</sequence>
<evidence type="ECO:0000313" key="2">
    <source>
        <dbReference type="Proteomes" id="UP001154329"/>
    </source>
</evidence>
<dbReference type="AlphaFoldDB" id="A0A9P0NB29"/>
<accession>A0A9P0NB29</accession>
<dbReference type="Proteomes" id="UP001154329">
    <property type="component" value="Chromosome 1"/>
</dbReference>
<proteinExistence type="predicted"/>
<name>A0A9P0NB29_APHGO</name>
<reference evidence="1" key="2">
    <citation type="submission" date="2022-10" db="EMBL/GenBank/DDBJ databases">
        <authorList>
            <consortium name="ENA_rothamsted_submissions"/>
            <consortium name="culmorum"/>
            <person name="King R."/>
        </authorList>
    </citation>
    <scope>NUCLEOTIDE SEQUENCE</scope>
</reference>
<organism evidence="1 2">
    <name type="scientific">Aphis gossypii</name>
    <name type="common">Cotton aphid</name>
    <dbReference type="NCBI Taxonomy" id="80765"/>
    <lineage>
        <taxon>Eukaryota</taxon>
        <taxon>Metazoa</taxon>
        <taxon>Ecdysozoa</taxon>
        <taxon>Arthropoda</taxon>
        <taxon>Hexapoda</taxon>
        <taxon>Insecta</taxon>
        <taxon>Pterygota</taxon>
        <taxon>Neoptera</taxon>
        <taxon>Paraneoptera</taxon>
        <taxon>Hemiptera</taxon>
        <taxon>Sternorrhyncha</taxon>
        <taxon>Aphidomorpha</taxon>
        <taxon>Aphidoidea</taxon>
        <taxon>Aphididae</taxon>
        <taxon>Aphidini</taxon>
        <taxon>Aphis</taxon>
        <taxon>Aphis</taxon>
    </lineage>
</organism>
<protein>
    <submittedName>
        <fullName evidence="1">Uncharacterized protein</fullName>
    </submittedName>
</protein>